<dbReference type="EMBL" id="KZ613476">
    <property type="protein sequence ID" value="PMD22772.1"/>
    <property type="molecule type" value="Genomic_DNA"/>
</dbReference>
<organism evidence="1 2">
    <name type="scientific">Hyaloscypha hepaticicola</name>
    <dbReference type="NCBI Taxonomy" id="2082293"/>
    <lineage>
        <taxon>Eukaryota</taxon>
        <taxon>Fungi</taxon>
        <taxon>Dikarya</taxon>
        <taxon>Ascomycota</taxon>
        <taxon>Pezizomycotina</taxon>
        <taxon>Leotiomycetes</taxon>
        <taxon>Helotiales</taxon>
        <taxon>Hyaloscyphaceae</taxon>
        <taxon>Hyaloscypha</taxon>
    </lineage>
</organism>
<dbReference type="OrthoDB" id="3512608at2759"/>
<gene>
    <name evidence="1" type="ORF">NA56DRAFT_678496</name>
</gene>
<accession>A0A2J6Q951</accession>
<keyword evidence="2" id="KW-1185">Reference proteome</keyword>
<sequence length="113" mass="13228">MDCDIDEPHHQLVMDLEASVTYCRMLVRRIDTENEDLQRNIRIGLDAQNKIKLLLKNEALEELQKIIDRQTSALTLLTICNYKAFSEQKIMLKKTSTRKIFKRVKDDASSLYV</sequence>
<name>A0A2J6Q951_9HELO</name>
<reference evidence="1 2" key="1">
    <citation type="submission" date="2016-05" db="EMBL/GenBank/DDBJ databases">
        <title>A degradative enzymes factory behind the ericoid mycorrhizal symbiosis.</title>
        <authorList>
            <consortium name="DOE Joint Genome Institute"/>
            <person name="Martino E."/>
            <person name="Morin E."/>
            <person name="Grelet G."/>
            <person name="Kuo A."/>
            <person name="Kohler A."/>
            <person name="Daghino S."/>
            <person name="Barry K."/>
            <person name="Choi C."/>
            <person name="Cichocki N."/>
            <person name="Clum A."/>
            <person name="Copeland A."/>
            <person name="Hainaut M."/>
            <person name="Haridas S."/>
            <person name="Labutti K."/>
            <person name="Lindquist E."/>
            <person name="Lipzen A."/>
            <person name="Khouja H.-R."/>
            <person name="Murat C."/>
            <person name="Ohm R."/>
            <person name="Olson A."/>
            <person name="Spatafora J."/>
            <person name="Veneault-Fourrey C."/>
            <person name="Henrissat B."/>
            <person name="Grigoriev I."/>
            <person name="Martin F."/>
            <person name="Perotto S."/>
        </authorList>
    </citation>
    <scope>NUCLEOTIDE SEQUENCE [LARGE SCALE GENOMIC DNA]</scope>
    <source>
        <strain evidence="1 2">UAMH 7357</strain>
    </source>
</reference>
<protein>
    <submittedName>
        <fullName evidence="1">Uncharacterized protein</fullName>
    </submittedName>
</protein>
<dbReference type="AlphaFoldDB" id="A0A2J6Q951"/>
<evidence type="ECO:0000313" key="2">
    <source>
        <dbReference type="Proteomes" id="UP000235672"/>
    </source>
</evidence>
<proteinExistence type="predicted"/>
<dbReference type="Proteomes" id="UP000235672">
    <property type="component" value="Unassembled WGS sequence"/>
</dbReference>
<evidence type="ECO:0000313" key="1">
    <source>
        <dbReference type="EMBL" id="PMD22772.1"/>
    </source>
</evidence>
<dbReference type="STRING" id="1745343.A0A2J6Q951"/>